<dbReference type="PANTHER" id="PTHR43014">
    <property type="entry name" value="MERCURIC REDUCTASE"/>
    <property type="match status" value="1"/>
</dbReference>
<dbReference type="Gene3D" id="3.30.390.30">
    <property type="match status" value="1"/>
</dbReference>
<feature type="domain" description="Pyridine nucleotide-disulphide oxidoreductase dimerisation" evidence="5">
    <location>
        <begin position="348"/>
        <end position="454"/>
    </location>
</feature>
<dbReference type="InterPro" id="IPR001100">
    <property type="entry name" value="Pyr_nuc-diS_OxRdtase"/>
</dbReference>
<dbReference type="PANTHER" id="PTHR43014:SF4">
    <property type="entry name" value="PYRIDINE NUCLEOTIDE-DISULFIDE OXIDOREDUCTASE RCLA-RELATED"/>
    <property type="match status" value="1"/>
</dbReference>
<comment type="cofactor">
    <cofactor evidence="1">
        <name>FAD</name>
        <dbReference type="ChEBI" id="CHEBI:57692"/>
    </cofactor>
</comment>
<comment type="similarity">
    <text evidence="2">Belongs to the class-I pyridine nucleotide-disulfide oxidoreductase family.</text>
</comment>
<evidence type="ECO:0000259" key="5">
    <source>
        <dbReference type="Pfam" id="PF02852"/>
    </source>
</evidence>
<name>A0ABT0GFS9_9GAMM</name>
<evidence type="ECO:0000313" key="7">
    <source>
        <dbReference type="EMBL" id="MCK7593394.1"/>
    </source>
</evidence>
<evidence type="ECO:0000256" key="4">
    <source>
        <dbReference type="ARBA" id="ARBA00022827"/>
    </source>
</evidence>
<dbReference type="InterPro" id="IPR036188">
    <property type="entry name" value="FAD/NAD-bd_sf"/>
</dbReference>
<dbReference type="SUPFAM" id="SSF51905">
    <property type="entry name" value="FAD/NAD(P)-binding domain"/>
    <property type="match status" value="1"/>
</dbReference>
<dbReference type="EMBL" id="JALNMH010000004">
    <property type="protein sequence ID" value="MCK7593394.1"/>
    <property type="molecule type" value="Genomic_DNA"/>
</dbReference>
<evidence type="ECO:0000313" key="8">
    <source>
        <dbReference type="Proteomes" id="UP001431449"/>
    </source>
</evidence>
<sequence length="479" mass="51360">MAEREVDVAIIGAGTAGMTAFRAAREHTDDVWLIDPGPLGTTCARVGCMPSKLLIAAADAAHHVEAAAGFGVHAGAPRIDGPAVMQRLRAERDRFVGFVLEAVQRWPQERILRQRARFVAPMTLQLEGGERLRAGRIVIATGSSPIVPPDWREALGDRLLTSDDVFEWTDLPRSLAVVGAGVIGLELGQALSRLGVKVRILDRGGRPGGLTDPRVLEHARGLLASRLPLALQASVERVERDGEGVRVCWTRDGQAHEERFDALLCAIGRAPNLDGLDLDAAGLPRDARGRLQASADTARVGDSAVFVAGDAGTRRMLLHEAADEGRIAGDNAGRYPDVRAHPRGTGLAVVFSDPQIAIAGRSHAELEADGVEFACGALDFDDQGRSRVMRRNAGLIRVYGERHTGRFLGAEMIAPAAEHLAHLLAWSVHAGMTVQQMLDAPFYHPVIEEGVRSALRELNRALLMGPPPIERCLDCGPGA</sequence>
<evidence type="ECO:0000256" key="3">
    <source>
        <dbReference type="ARBA" id="ARBA00022630"/>
    </source>
</evidence>
<keyword evidence="8" id="KW-1185">Reference proteome</keyword>
<reference evidence="7" key="1">
    <citation type="submission" date="2022-04" db="EMBL/GenBank/DDBJ databases">
        <title>Lysobacter sp. CAU 1642 isolated from sea sand.</title>
        <authorList>
            <person name="Kim W."/>
        </authorList>
    </citation>
    <scope>NUCLEOTIDE SEQUENCE</scope>
    <source>
        <strain evidence="7">CAU 1642</strain>
    </source>
</reference>
<dbReference type="PRINTS" id="PR00411">
    <property type="entry name" value="PNDRDTASEI"/>
</dbReference>
<dbReference type="InterPro" id="IPR004099">
    <property type="entry name" value="Pyr_nucl-diS_OxRdtase_dimer"/>
</dbReference>
<accession>A0ABT0GFS9</accession>
<proteinExistence type="inferred from homology"/>
<keyword evidence="3" id="KW-0285">Flavoprotein</keyword>
<gene>
    <name evidence="7" type="ORF">M0G41_06905</name>
</gene>
<dbReference type="Proteomes" id="UP001431449">
    <property type="component" value="Unassembled WGS sequence"/>
</dbReference>
<dbReference type="GO" id="GO:0004148">
    <property type="term" value="F:dihydrolipoyl dehydrogenase (NADH) activity"/>
    <property type="evidence" value="ECO:0007669"/>
    <property type="project" value="UniProtKB-EC"/>
</dbReference>
<evidence type="ECO:0000259" key="6">
    <source>
        <dbReference type="Pfam" id="PF07992"/>
    </source>
</evidence>
<dbReference type="SUPFAM" id="SSF55424">
    <property type="entry name" value="FAD/NAD-linked reductases, dimerisation (C-terminal) domain"/>
    <property type="match status" value="1"/>
</dbReference>
<protein>
    <submittedName>
        <fullName evidence="7">Dihydrolipoyl dehydrogenase</fullName>
        <ecNumber evidence="7">1.8.1.4</ecNumber>
    </submittedName>
</protein>
<dbReference type="Pfam" id="PF02852">
    <property type="entry name" value="Pyr_redox_dim"/>
    <property type="match status" value="1"/>
</dbReference>
<dbReference type="PIRSF" id="PIRSF000350">
    <property type="entry name" value="Mercury_reductase_MerA"/>
    <property type="match status" value="1"/>
</dbReference>
<evidence type="ECO:0000256" key="2">
    <source>
        <dbReference type="ARBA" id="ARBA00007532"/>
    </source>
</evidence>
<feature type="domain" description="FAD/NAD(P)-binding" evidence="6">
    <location>
        <begin position="7"/>
        <end position="325"/>
    </location>
</feature>
<dbReference type="NCBIfam" id="NF004939">
    <property type="entry name" value="PRK06292.1-1"/>
    <property type="match status" value="1"/>
</dbReference>
<dbReference type="EC" id="1.8.1.4" evidence="7"/>
<dbReference type="PRINTS" id="PR00368">
    <property type="entry name" value="FADPNR"/>
</dbReference>
<dbReference type="InterPro" id="IPR016156">
    <property type="entry name" value="FAD/NAD-linked_Rdtase_dimer_sf"/>
</dbReference>
<keyword evidence="7" id="KW-0560">Oxidoreductase</keyword>
<dbReference type="Pfam" id="PF07992">
    <property type="entry name" value="Pyr_redox_2"/>
    <property type="match status" value="1"/>
</dbReference>
<organism evidence="7 8">
    <name type="scientific">Pseudomarimonas salicorniae</name>
    <dbReference type="NCBI Taxonomy" id="2933270"/>
    <lineage>
        <taxon>Bacteria</taxon>
        <taxon>Pseudomonadati</taxon>
        <taxon>Pseudomonadota</taxon>
        <taxon>Gammaproteobacteria</taxon>
        <taxon>Lysobacterales</taxon>
        <taxon>Lysobacteraceae</taxon>
        <taxon>Pseudomarimonas</taxon>
    </lineage>
</organism>
<comment type="caution">
    <text evidence="7">The sequence shown here is derived from an EMBL/GenBank/DDBJ whole genome shotgun (WGS) entry which is preliminary data.</text>
</comment>
<dbReference type="Gene3D" id="3.50.50.60">
    <property type="entry name" value="FAD/NAD(P)-binding domain"/>
    <property type="match status" value="2"/>
</dbReference>
<dbReference type="InterPro" id="IPR023753">
    <property type="entry name" value="FAD/NAD-binding_dom"/>
</dbReference>
<evidence type="ECO:0000256" key="1">
    <source>
        <dbReference type="ARBA" id="ARBA00001974"/>
    </source>
</evidence>
<keyword evidence="4" id="KW-0274">FAD</keyword>
<dbReference type="RefSeq" id="WP_248206854.1">
    <property type="nucleotide sequence ID" value="NZ_JALNMH010000004.1"/>
</dbReference>